<feature type="transmembrane region" description="Helical" evidence="1">
    <location>
        <begin position="7"/>
        <end position="29"/>
    </location>
</feature>
<keyword evidence="1" id="KW-0472">Membrane</keyword>
<reference evidence="2" key="1">
    <citation type="journal article" date="2019" name="MBio">
        <title>Virus Genomes from Deep Sea Sediments Expand the Ocean Megavirome and Support Independent Origins of Viral Gigantism.</title>
        <authorList>
            <person name="Backstrom D."/>
            <person name="Yutin N."/>
            <person name="Jorgensen S.L."/>
            <person name="Dharamshi J."/>
            <person name="Homa F."/>
            <person name="Zaremba-Niedwiedzka K."/>
            <person name="Spang A."/>
            <person name="Wolf Y.I."/>
            <person name="Koonin E.V."/>
            <person name="Ettema T.J."/>
        </authorList>
    </citation>
    <scope>NUCLEOTIDE SEQUENCE</scope>
</reference>
<accession>A0A481YZT9</accession>
<protein>
    <submittedName>
        <fullName evidence="2">Uncharacterized protein</fullName>
    </submittedName>
</protein>
<gene>
    <name evidence="2" type="ORF">LCMiAC01_04540</name>
</gene>
<sequence length="284" mass="32708">MFNKTDIFFIVLFIIVITLIVGINISNLIDKKISDISVNIPKINIPKPVITLNISRDSKEMFMVCNENKENKDIDLAKKQSVKKIDDNIDYNKEKEKFTVADAQDIHNYDNLKKATVKKHNNTDFIDQEGVRGEDLYDHPKIIYPGKNEFKSQHDGITYAMTYDYGLEAPPYYVSCANSSIAQKWRTGKKSLLPNQIACNRPNKLTAENYYKKEYKIPIAPMEDYHIKGHNYSVYINKSNAYATDKRILSQSTKGLPRSEAVIRHLPHGYNYVFHHNTPQVGMP</sequence>
<proteinExistence type="predicted"/>
<keyword evidence="1" id="KW-0812">Transmembrane</keyword>
<evidence type="ECO:0000313" key="2">
    <source>
        <dbReference type="EMBL" id="QBK88772.1"/>
    </source>
</evidence>
<dbReference type="EMBL" id="MK500398">
    <property type="protein sequence ID" value="QBK88772.1"/>
    <property type="molecule type" value="Genomic_DNA"/>
</dbReference>
<name>A0A481YZT9_9VIRU</name>
<organism evidence="2">
    <name type="scientific">Mimivirus LCMiAC01</name>
    <dbReference type="NCBI Taxonomy" id="2506608"/>
    <lineage>
        <taxon>Viruses</taxon>
        <taxon>Varidnaviria</taxon>
        <taxon>Bamfordvirae</taxon>
        <taxon>Nucleocytoviricota</taxon>
        <taxon>Megaviricetes</taxon>
        <taxon>Imitervirales</taxon>
        <taxon>Mimiviridae</taxon>
        <taxon>Klosneuvirinae</taxon>
    </lineage>
</organism>
<evidence type="ECO:0000256" key="1">
    <source>
        <dbReference type="SAM" id="Phobius"/>
    </source>
</evidence>
<keyword evidence="1" id="KW-1133">Transmembrane helix</keyword>